<dbReference type="EMBL" id="HBFB01009847">
    <property type="protein sequence ID" value="CAD8673036.1"/>
    <property type="molecule type" value="Transcribed_RNA"/>
</dbReference>
<accession>A0A7S0RCP3</accession>
<sequence length="116" mass="12624">MQCNVRLMGPSLMYWKQQAAVMLASLGSQAQRASLDAYELPECQLQKHVAAEQLTTHAEPSLDLASITQEAAQIVARHMDQLTTSLQTAERTGSDAGRKAGMTSNAGRLQRVGKLR</sequence>
<reference evidence="2" key="1">
    <citation type="submission" date="2021-01" db="EMBL/GenBank/DDBJ databases">
        <authorList>
            <person name="Corre E."/>
            <person name="Pelletier E."/>
            <person name="Niang G."/>
            <person name="Scheremetjew M."/>
            <person name="Finn R."/>
            <person name="Kale V."/>
            <person name="Holt S."/>
            <person name="Cochrane G."/>
            <person name="Meng A."/>
            <person name="Brown T."/>
            <person name="Cohen L."/>
        </authorList>
    </citation>
    <scope>NUCLEOTIDE SEQUENCE</scope>
    <source>
        <strain evidence="2">SAG 11-49</strain>
    </source>
</reference>
<evidence type="ECO:0000313" key="2">
    <source>
        <dbReference type="EMBL" id="CAD8673036.1"/>
    </source>
</evidence>
<proteinExistence type="predicted"/>
<protein>
    <submittedName>
        <fullName evidence="2">Uncharacterized protein</fullName>
    </submittedName>
</protein>
<feature type="region of interest" description="Disordered" evidence="1">
    <location>
        <begin position="87"/>
        <end position="116"/>
    </location>
</feature>
<organism evidence="2">
    <name type="scientific">Chlamydomonas leiostraca</name>
    <dbReference type="NCBI Taxonomy" id="1034604"/>
    <lineage>
        <taxon>Eukaryota</taxon>
        <taxon>Viridiplantae</taxon>
        <taxon>Chlorophyta</taxon>
        <taxon>core chlorophytes</taxon>
        <taxon>Chlorophyceae</taxon>
        <taxon>CS clade</taxon>
        <taxon>Chlamydomonadales</taxon>
        <taxon>Chlamydomonadaceae</taxon>
        <taxon>Chlamydomonas</taxon>
    </lineage>
</organism>
<gene>
    <name evidence="2" type="ORF">CLEI1391_LOCUS5600</name>
</gene>
<dbReference type="AlphaFoldDB" id="A0A7S0RCP3"/>
<name>A0A7S0RCP3_9CHLO</name>
<evidence type="ECO:0000256" key="1">
    <source>
        <dbReference type="SAM" id="MobiDB-lite"/>
    </source>
</evidence>